<protein>
    <submittedName>
        <fullName evidence="1">Uncharacterized protein</fullName>
    </submittedName>
</protein>
<dbReference type="Proteomes" id="UP001148662">
    <property type="component" value="Unassembled WGS sequence"/>
</dbReference>
<dbReference type="EMBL" id="JANHOG010000214">
    <property type="protein sequence ID" value="KAJ3556762.1"/>
    <property type="molecule type" value="Genomic_DNA"/>
</dbReference>
<evidence type="ECO:0000313" key="1">
    <source>
        <dbReference type="EMBL" id="KAJ3556762.1"/>
    </source>
</evidence>
<proteinExistence type="predicted"/>
<accession>A0ACC1TAD5</accession>
<name>A0ACC1TAD5_9APHY</name>
<evidence type="ECO:0000313" key="2">
    <source>
        <dbReference type="Proteomes" id="UP001148662"/>
    </source>
</evidence>
<comment type="caution">
    <text evidence="1">The sequence shown here is derived from an EMBL/GenBank/DDBJ whole genome shotgun (WGS) entry which is preliminary data.</text>
</comment>
<sequence>MSGQEYDRKSAVSSFYDRRRSSVDVLNQDFPSPSTPHYGQPERTRHDSASSFYNPNGPSRTSAEHWAQQPPAAGYNSSSYFDAGRTEPVKGGYDEERDEPFDIYADFNNTGPRYSKATFGLDNGYRPVNSPSFKLESDTTSNTGAPVEMVTVPALGPEWGAEEMRGMTKRGKREVVNERRAQKWKEWRRGERGLCGRYFTRKFLAWFLFFFCGALGLTLVFVVPRVPGFQFNQDTPLTNASVAFNKTVPTEFSRAPANFSFPASADLQVDTGSNFLPLVFSWLHATVYDLSTNREVGTGVLGHMTFPAKQQTQLYLPLNFSYVATNDSDQTWNNWYNACKNPAIYSDGTRPPVQFRLTLDFKIDGLIGTKHDAADITNAACPITLPINSV</sequence>
<reference evidence="1" key="1">
    <citation type="submission" date="2022-07" db="EMBL/GenBank/DDBJ databases">
        <title>Genome Sequence of Phlebia brevispora.</title>
        <authorList>
            <person name="Buettner E."/>
        </authorList>
    </citation>
    <scope>NUCLEOTIDE SEQUENCE</scope>
    <source>
        <strain evidence="1">MPL23</strain>
    </source>
</reference>
<organism evidence="1 2">
    <name type="scientific">Phlebia brevispora</name>
    <dbReference type="NCBI Taxonomy" id="194682"/>
    <lineage>
        <taxon>Eukaryota</taxon>
        <taxon>Fungi</taxon>
        <taxon>Dikarya</taxon>
        <taxon>Basidiomycota</taxon>
        <taxon>Agaricomycotina</taxon>
        <taxon>Agaricomycetes</taxon>
        <taxon>Polyporales</taxon>
        <taxon>Meruliaceae</taxon>
        <taxon>Phlebia</taxon>
    </lineage>
</organism>
<keyword evidence="2" id="KW-1185">Reference proteome</keyword>
<gene>
    <name evidence="1" type="ORF">NM688_g1846</name>
</gene>